<keyword evidence="2" id="KW-1185">Reference proteome</keyword>
<protein>
    <submittedName>
        <fullName evidence="1">Uncharacterized protein</fullName>
    </submittedName>
</protein>
<dbReference type="AlphaFoldDB" id="A0A0C9V1X8"/>
<dbReference type="HOGENOM" id="CLU_748144_0_0_1"/>
<accession>A0A0C9V1X8</accession>
<dbReference type="Proteomes" id="UP000053820">
    <property type="component" value="Unassembled WGS sequence"/>
</dbReference>
<name>A0A0C9V1X8_9AGAM</name>
<reference evidence="1 2" key="1">
    <citation type="submission" date="2014-04" db="EMBL/GenBank/DDBJ databases">
        <title>Evolutionary Origins and Diversification of the Mycorrhizal Mutualists.</title>
        <authorList>
            <consortium name="DOE Joint Genome Institute"/>
            <consortium name="Mycorrhizal Genomics Consortium"/>
            <person name="Kohler A."/>
            <person name="Kuo A."/>
            <person name="Nagy L.G."/>
            <person name="Floudas D."/>
            <person name="Copeland A."/>
            <person name="Barry K.W."/>
            <person name="Cichocki N."/>
            <person name="Veneault-Fourrey C."/>
            <person name="LaButti K."/>
            <person name="Lindquist E.A."/>
            <person name="Lipzen A."/>
            <person name="Lundell T."/>
            <person name="Morin E."/>
            <person name="Murat C."/>
            <person name="Riley R."/>
            <person name="Ohm R."/>
            <person name="Sun H."/>
            <person name="Tunlid A."/>
            <person name="Henrissat B."/>
            <person name="Grigoriev I.V."/>
            <person name="Hibbett D.S."/>
            <person name="Martin F."/>
        </authorList>
    </citation>
    <scope>NUCLEOTIDE SEQUENCE [LARGE SCALE GENOMIC DNA]</scope>
    <source>
        <strain evidence="1 2">MD-312</strain>
    </source>
</reference>
<proteinExistence type="predicted"/>
<evidence type="ECO:0000313" key="2">
    <source>
        <dbReference type="Proteomes" id="UP000053820"/>
    </source>
</evidence>
<gene>
    <name evidence="1" type="ORF">HYDPIDRAFT_44127</name>
</gene>
<dbReference type="EMBL" id="KN839893">
    <property type="protein sequence ID" value="KIJ59219.1"/>
    <property type="molecule type" value="Genomic_DNA"/>
</dbReference>
<evidence type="ECO:0000313" key="1">
    <source>
        <dbReference type="EMBL" id="KIJ59219.1"/>
    </source>
</evidence>
<organism evidence="1 2">
    <name type="scientific">Hydnomerulius pinastri MD-312</name>
    <dbReference type="NCBI Taxonomy" id="994086"/>
    <lineage>
        <taxon>Eukaryota</taxon>
        <taxon>Fungi</taxon>
        <taxon>Dikarya</taxon>
        <taxon>Basidiomycota</taxon>
        <taxon>Agaricomycotina</taxon>
        <taxon>Agaricomycetes</taxon>
        <taxon>Agaricomycetidae</taxon>
        <taxon>Boletales</taxon>
        <taxon>Boletales incertae sedis</taxon>
        <taxon>Leucogyrophana</taxon>
    </lineage>
</organism>
<sequence length="370" mass="41223">MARAQSCSPTCVSLASGSRNFEYTATSADNYRMMRPFSLLVGITQICKPWIEGRESSIENPVLAIILPNLDLIHRWTIFLYDIFLQNPVTMQEQAIDTFALLKMLLQIVHITFLIALLHKHTLPSDVRKVFGGLWFMVGKRKNEDLLFGSHPQNPSSELASLRIGLCISCTHFPAALGHDAALTSLARSAGGKAALAGCVIRYIRSFAAYTREIKGQRSRTYEIQQGVSTAAGFSKTVEFLHDISYKDISLREYFFSRGLGILDPLGAGDSTDHSPTAGLKHRRDLLDQGFRYLLFALKHANDGEAVVAEAISCGILEIILRGAILPAERSLARARVRFGDFIFLYEFPVYFVYQKPPSNGQGTAENKRW</sequence>